<sequence>REREIKEQSEDLIKHLKDRESDLQRQLSAANRRLALVQSTHESQEAERAEMSVTSDRELIGKLAELDIVQSDLDHCNARLVEVQAQNAKLRAELSMLTGDSSAGGSDSVAETLAEYRRRLRELDEETARLFASLEKAEAQASHHQASHAAALGAAEREAHAKDEQLVQLRTELKRRADYDEIKRDLDVMKSVEFSSWGQENNLSEDEEEEEEEDGEKEGESLEKLLVRRNKALENRLTDTKNQLALRQADLDSFQEQCRTLETTLAQKAELADRLEADLLRVQQQQPSLVSGEEDRGSNSAAAAIEMTTLGGSSANMGLLEIVTGQRDRFRQRNIELDDELRAQGASVGELRRQVEQMKQDNLRLYEEIKYLRSYTSRMVVASSSSKSQADGDSAVVSIPPAGGRNGNIDVDTGVGAKYKGMYEESLNPFNAFHRRETSRRVRSMGILDRLIYMFSNFVMGNRRARMVMLLYVGLLHLLVVATLYRSMLQADEDSHERAPVPPGGL</sequence>
<accession>A0ACC1LWF5</accession>
<evidence type="ECO:0000313" key="1">
    <source>
        <dbReference type="EMBL" id="KAJ2888460.1"/>
    </source>
</evidence>
<gene>
    <name evidence="1" type="ORF">IWW38_004933</name>
</gene>
<organism evidence="1 2">
    <name type="scientific">Coemansia aciculifera</name>
    <dbReference type="NCBI Taxonomy" id="417176"/>
    <lineage>
        <taxon>Eukaryota</taxon>
        <taxon>Fungi</taxon>
        <taxon>Fungi incertae sedis</taxon>
        <taxon>Zoopagomycota</taxon>
        <taxon>Kickxellomycotina</taxon>
        <taxon>Kickxellomycetes</taxon>
        <taxon>Kickxellales</taxon>
        <taxon>Kickxellaceae</taxon>
        <taxon>Coemansia</taxon>
    </lineage>
</organism>
<comment type="caution">
    <text evidence="1">The sequence shown here is derived from an EMBL/GenBank/DDBJ whole genome shotgun (WGS) entry which is preliminary data.</text>
</comment>
<proteinExistence type="predicted"/>
<keyword evidence="2" id="KW-1185">Reference proteome</keyword>
<feature type="non-terminal residue" evidence="1">
    <location>
        <position position="1"/>
    </location>
</feature>
<dbReference type="Proteomes" id="UP001139981">
    <property type="component" value="Unassembled WGS sequence"/>
</dbReference>
<reference evidence="1" key="1">
    <citation type="submission" date="2022-07" db="EMBL/GenBank/DDBJ databases">
        <title>Phylogenomic reconstructions and comparative analyses of Kickxellomycotina fungi.</title>
        <authorList>
            <person name="Reynolds N.K."/>
            <person name="Stajich J.E."/>
            <person name="Barry K."/>
            <person name="Grigoriev I.V."/>
            <person name="Crous P."/>
            <person name="Smith M.E."/>
        </authorList>
    </citation>
    <scope>NUCLEOTIDE SEQUENCE</scope>
    <source>
        <strain evidence="1">CBS 190363</strain>
    </source>
</reference>
<name>A0ACC1LWF5_9FUNG</name>
<evidence type="ECO:0000313" key="2">
    <source>
        <dbReference type="Proteomes" id="UP001139981"/>
    </source>
</evidence>
<protein>
    <submittedName>
        <fullName evidence="1">Uncharacterized protein</fullName>
    </submittedName>
</protein>
<dbReference type="EMBL" id="JANBVB010002030">
    <property type="protein sequence ID" value="KAJ2888460.1"/>
    <property type="molecule type" value="Genomic_DNA"/>
</dbReference>